<dbReference type="OrthoDB" id="3268656at2"/>
<dbReference type="AlphaFoldDB" id="A0A0W1KLF5"/>
<dbReference type="InterPro" id="IPR046281">
    <property type="entry name" value="DUF6318"/>
</dbReference>
<comment type="caution">
    <text evidence="4">The sequence shown here is derived from an EMBL/GenBank/DDBJ whole genome shotgun (WGS) entry which is preliminary data.</text>
</comment>
<organism evidence="4 5">
    <name type="scientific">Trueperella bernardiae</name>
    <dbReference type="NCBI Taxonomy" id="59561"/>
    <lineage>
        <taxon>Bacteria</taxon>
        <taxon>Bacillati</taxon>
        <taxon>Actinomycetota</taxon>
        <taxon>Actinomycetes</taxon>
        <taxon>Actinomycetales</taxon>
        <taxon>Actinomycetaceae</taxon>
        <taxon>Trueperella</taxon>
    </lineage>
</organism>
<dbReference type="STRING" id="59561.AQZ59_00150"/>
<reference evidence="4 5" key="1">
    <citation type="submission" date="2015-11" db="EMBL/GenBank/DDBJ databases">
        <title>Draft Genome Sequence of the Type Strain Trueperella bernardiae LCDC 89-0504T, Isolated from Blood Culture.</title>
        <authorList>
            <person name="Bernier A.-M."/>
            <person name="Bernard K."/>
        </authorList>
    </citation>
    <scope>NUCLEOTIDE SEQUENCE [LARGE SCALE GENOMIC DNA]</scope>
    <source>
        <strain evidence="4 5">LCDC 89-0504</strain>
    </source>
</reference>
<evidence type="ECO:0000313" key="4">
    <source>
        <dbReference type="EMBL" id="KTF04849.1"/>
    </source>
</evidence>
<name>A0A0W1KLF5_9ACTO</name>
<gene>
    <name evidence="4" type="ORF">AQZ59_00150</name>
</gene>
<dbReference type="Pfam" id="PF19843">
    <property type="entry name" value="DUF6318"/>
    <property type="match status" value="1"/>
</dbReference>
<sequence length="204" mass="22336">MKKRIFAMAMTAAVLASGLAGCTTKETAPAETTSTGTSTGTATAEPSSTYTIPPRPAMEAPAEPELTGVDIENAYVLAKYYFELYQYVVATGDTTNWQKYAHPECDYCAKVQANAEKDNEIGAWSDVHFGILNSERFYSTGDIDFRIDFLIERGEITYYTDDEAKKVDPGQNTLVIGLKAEGDSLLVRSFDIIGSSYFGEEQLP</sequence>
<proteinExistence type="predicted"/>
<evidence type="ECO:0000256" key="1">
    <source>
        <dbReference type="SAM" id="MobiDB-lite"/>
    </source>
</evidence>
<keyword evidence="2" id="KW-0732">Signal</keyword>
<protein>
    <recommendedName>
        <fullName evidence="3">DUF6318 domain-containing protein</fullName>
    </recommendedName>
</protein>
<dbReference type="PATRIC" id="fig|59561.3.peg.149"/>
<feature type="signal peptide" evidence="2">
    <location>
        <begin position="1"/>
        <end position="22"/>
    </location>
</feature>
<dbReference type="PROSITE" id="PS51257">
    <property type="entry name" value="PROKAR_LIPOPROTEIN"/>
    <property type="match status" value="1"/>
</dbReference>
<accession>A0A0W1KLF5</accession>
<feature type="domain" description="DUF6318" evidence="3">
    <location>
        <begin position="70"/>
        <end position="165"/>
    </location>
</feature>
<evidence type="ECO:0000259" key="3">
    <source>
        <dbReference type="Pfam" id="PF19843"/>
    </source>
</evidence>
<evidence type="ECO:0000313" key="5">
    <source>
        <dbReference type="Proteomes" id="UP000054404"/>
    </source>
</evidence>
<dbReference type="Proteomes" id="UP000054404">
    <property type="component" value="Unassembled WGS sequence"/>
</dbReference>
<feature type="chain" id="PRO_5038968552" description="DUF6318 domain-containing protein" evidence="2">
    <location>
        <begin position="23"/>
        <end position="204"/>
    </location>
</feature>
<keyword evidence="5" id="KW-1185">Reference proteome</keyword>
<evidence type="ECO:0000256" key="2">
    <source>
        <dbReference type="SAM" id="SignalP"/>
    </source>
</evidence>
<feature type="compositionally biased region" description="Low complexity" evidence="1">
    <location>
        <begin position="27"/>
        <end position="49"/>
    </location>
</feature>
<feature type="region of interest" description="Disordered" evidence="1">
    <location>
        <begin position="27"/>
        <end position="64"/>
    </location>
</feature>
<dbReference type="EMBL" id="LNIZ01000001">
    <property type="protein sequence ID" value="KTF04849.1"/>
    <property type="molecule type" value="Genomic_DNA"/>
</dbReference>
<dbReference type="RefSeq" id="WP_148132371.1">
    <property type="nucleotide sequence ID" value="NZ_LNIZ01000001.1"/>
</dbReference>